<dbReference type="SUPFAM" id="SSF54534">
    <property type="entry name" value="FKBP-like"/>
    <property type="match status" value="1"/>
</dbReference>
<dbReference type="PROSITE" id="PS50072">
    <property type="entry name" value="CSA_PPIASE_2"/>
    <property type="match status" value="1"/>
</dbReference>
<dbReference type="PROSITE" id="PS50059">
    <property type="entry name" value="FKBP_PPIASE"/>
    <property type="match status" value="1"/>
</dbReference>
<evidence type="ECO:0000256" key="1">
    <source>
        <dbReference type="ARBA" id="ARBA00000971"/>
    </source>
</evidence>
<dbReference type="RefSeq" id="WP_187560793.1">
    <property type="nucleotide sequence ID" value="NZ_JACGWS010000002.1"/>
</dbReference>
<feature type="domain" description="PPIase FKBP-type" evidence="8">
    <location>
        <begin position="302"/>
        <end position="407"/>
    </location>
</feature>
<feature type="coiled-coil region" evidence="7">
    <location>
        <begin position="237"/>
        <end position="267"/>
    </location>
</feature>
<accession>A0ABR7Q5F6</accession>
<evidence type="ECO:0000256" key="3">
    <source>
        <dbReference type="ARBA" id="ARBA00013194"/>
    </source>
</evidence>
<dbReference type="PANTHER" id="PTHR45625">
    <property type="entry name" value="PEPTIDYL-PROLYL CIS-TRANS ISOMERASE-RELATED"/>
    <property type="match status" value="1"/>
</dbReference>
<reference evidence="10 11" key="1">
    <citation type="submission" date="2020-07" db="EMBL/GenBank/DDBJ databases">
        <title>Description of Kordia aestuariivivens sp. nov., isolated from a tidal flat.</title>
        <authorList>
            <person name="Park S."/>
            <person name="Yoon J.-H."/>
        </authorList>
    </citation>
    <scope>NUCLEOTIDE SEQUENCE [LARGE SCALE GENOMIC DNA]</scope>
    <source>
        <strain evidence="10 11">YSTF-M3</strain>
    </source>
</reference>
<evidence type="ECO:0000256" key="5">
    <source>
        <dbReference type="ARBA" id="ARBA00023235"/>
    </source>
</evidence>
<dbReference type="CDD" id="cd00317">
    <property type="entry name" value="cyclophilin"/>
    <property type="match status" value="1"/>
</dbReference>
<evidence type="ECO:0000259" key="8">
    <source>
        <dbReference type="PROSITE" id="PS50059"/>
    </source>
</evidence>
<dbReference type="PANTHER" id="PTHR45625:SF4">
    <property type="entry name" value="PEPTIDYLPROLYL ISOMERASE DOMAIN AND WD REPEAT-CONTAINING PROTEIN 1"/>
    <property type="match status" value="1"/>
</dbReference>
<dbReference type="Proteomes" id="UP000619238">
    <property type="component" value="Unassembled WGS sequence"/>
</dbReference>
<dbReference type="InterPro" id="IPR046357">
    <property type="entry name" value="PPIase_dom_sf"/>
</dbReference>
<keyword evidence="4 6" id="KW-0697">Rotamase</keyword>
<feature type="domain" description="PPIase cyclophilin-type" evidence="9">
    <location>
        <begin position="39"/>
        <end position="220"/>
    </location>
</feature>
<keyword evidence="7" id="KW-0175">Coiled coil</keyword>
<evidence type="ECO:0000256" key="2">
    <source>
        <dbReference type="ARBA" id="ARBA00007365"/>
    </source>
</evidence>
<name>A0ABR7Q5F6_9FLAO</name>
<dbReference type="SUPFAM" id="SSF50891">
    <property type="entry name" value="Cyclophilin-like"/>
    <property type="match status" value="1"/>
</dbReference>
<evidence type="ECO:0000313" key="10">
    <source>
        <dbReference type="EMBL" id="MBC8753753.1"/>
    </source>
</evidence>
<dbReference type="InterPro" id="IPR001179">
    <property type="entry name" value="PPIase_FKBP_dom"/>
</dbReference>
<evidence type="ECO:0000259" key="9">
    <source>
        <dbReference type="PROSITE" id="PS50072"/>
    </source>
</evidence>
<evidence type="ECO:0000256" key="7">
    <source>
        <dbReference type="SAM" id="Coils"/>
    </source>
</evidence>
<protein>
    <recommendedName>
        <fullName evidence="3 6">peptidylprolyl isomerase</fullName>
        <ecNumber evidence="3 6">5.2.1.8</ecNumber>
    </recommendedName>
</protein>
<organism evidence="10 11">
    <name type="scientific">Kordia aestuariivivens</name>
    <dbReference type="NCBI Taxonomy" id="2759037"/>
    <lineage>
        <taxon>Bacteria</taxon>
        <taxon>Pseudomonadati</taxon>
        <taxon>Bacteroidota</taxon>
        <taxon>Flavobacteriia</taxon>
        <taxon>Flavobacteriales</taxon>
        <taxon>Flavobacteriaceae</taxon>
        <taxon>Kordia</taxon>
    </lineage>
</organism>
<keyword evidence="5 6" id="KW-0413">Isomerase</keyword>
<dbReference type="Pfam" id="PF00160">
    <property type="entry name" value="Pro_isomerase"/>
    <property type="match status" value="1"/>
</dbReference>
<dbReference type="InterPro" id="IPR029000">
    <property type="entry name" value="Cyclophilin-like_dom_sf"/>
</dbReference>
<evidence type="ECO:0000256" key="4">
    <source>
        <dbReference type="ARBA" id="ARBA00023110"/>
    </source>
</evidence>
<comment type="caution">
    <text evidence="10">The sequence shown here is derived from an EMBL/GenBank/DDBJ whole genome shotgun (WGS) entry which is preliminary data.</text>
</comment>
<comment type="catalytic activity">
    <reaction evidence="1 6">
        <text>[protein]-peptidylproline (omega=180) = [protein]-peptidylproline (omega=0)</text>
        <dbReference type="Rhea" id="RHEA:16237"/>
        <dbReference type="Rhea" id="RHEA-COMP:10747"/>
        <dbReference type="Rhea" id="RHEA-COMP:10748"/>
        <dbReference type="ChEBI" id="CHEBI:83833"/>
        <dbReference type="ChEBI" id="CHEBI:83834"/>
        <dbReference type="EC" id="5.2.1.8"/>
    </reaction>
</comment>
<dbReference type="InterPro" id="IPR020892">
    <property type="entry name" value="Cyclophilin-type_PPIase_CS"/>
</dbReference>
<keyword evidence="11" id="KW-1185">Reference proteome</keyword>
<dbReference type="InterPro" id="IPR002130">
    <property type="entry name" value="Cyclophilin-type_PPIase_dom"/>
</dbReference>
<dbReference type="Gene3D" id="2.40.100.10">
    <property type="entry name" value="Cyclophilin-like"/>
    <property type="match status" value="1"/>
</dbReference>
<comment type="similarity">
    <text evidence="2">Belongs to the cyclophilin-type PPIase family.</text>
</comment>
<evidence type="ECO:0000256" key="6">
    <source>
        <dbReference type="PROSITE-ProRule" id="PRU00277"/>
    </source>
</evidence>
<dbReference type="PROSITE" id="PS00170">
    <property type="entry name" value="CSA_PPIASE_1"/>
    <property type="match status" value="1"/>
</dbReference>
<proteinExistence type="inferred from homology"/>
<dbReference type="InterPro" id="IPR044666">
    <property type="entry name" value="Cyclophilin_A-like"/>
</dbReference>
<sequence>MKKITLLMAIIALGFTACKSSEYVGLADGIYADIQTSKGPILVELNYKETPVTSANFIGLAKGTHPQLVDSLKGKPFYDGLIFHRVMKNFMIQTGDPLGTGMGNPGYKFDSELIPTLNHDQAGTLAMANSGPNTNGSQFYITHVPYPSLNGRYVVFGNVVIDPVKEKELRAEISDTIALQKAIDVAKMETVDAIANVTVSTDPNTKNRPLEDVKMISVKIIRVGSEAKAFDEVKVFSNQYAEKVKAMEKAKARAQELLANKEKATKKFIQEIKGQKGKATKLPSGLGILYIKKGDGKKPNIGEKVSVEYAGYLENGTLLDATSFKLSEEFGQINERKLKGNGYDKPMVTDYSNDTDLIAGFKEGLLNMRVGDKVRLFIPSHLAWGERGAGGMIPPNADVIFDIELIK</sequence>
<dbReference type="PROSITE" id="PS51257">
    <property type="entry name" value="PROKAR_LIPOPROTEIN"/>
    <property type="match status" value="1"/>
</dbReference>
<dbReference type="Pfam" id="PF00254">
    <property type="entry name" value="FKBP_C"/>
    <property type="match status" value="1"/>
</dbReference>
<gene>
    <name evidence="10" type="ORF">H2O64_03670</name>
</gene>
<dbReference type="PRINTS" id="PR00153">
    <property type="entry name" value="CSAPPISMRASE"/>
</dbReference>
<dbReference type="Gene3D" id="3.10.50.40">
    <property type="match status" value="1"/>
</dbReference>
<evidence type="ECO:0000313" key="11">
    <source>
        <dbReference type="Proteomes" id="UP000619238"/>
    </source>
</evidence>
<dbReference type="EMBL" id="JACGWS010000002">
    <property type="protein sequence ID" value="MBC8753753.1"/>
    <property type="molecule type" value="Genomic_DNA"/>
</dbReference>
<dbReference type="GO" id="GO:0016853">
    <property type="term" value="F:isomerase activity"/>
    <property type="evidence" value="ECO:0007669"/>
    <property type="project" value="UniProtKB-KW"/>
</dbReference>
<dbReference type="EC" id="5.2.1.8" evidence="3 6"/>